<gene>
    <name evidence="1" type="ORF">AVDCRST_MAG06-185</name>
</gene>
<dbReference type="EMBL" id="CADCUP010000016">
    <property type="protein sequence ID" value="CAA9372565.1"/>
    <property type="molecule type" value="Genomic_DNA"/>
</dbReference>
<organism evidence="1">
    <name type="scientific">uncultured Nocardioides sp</name>
    <dbReference type="NCBI Taxonomy" id="198441"/>
    <lineage>
        <taxon>Bacteria</taxon>
        <taxon>Bacillati</taxon>
        <taxon>Actinomycetota</taxon>
        <taxon>Actinomycetes</taxon>
        <taxon>Propionibacteriales</taxon>
        <taxon>Nocardioidaceae</taxon>
        <taxon>Nocardioides</taxon>
        <taxon>environmental samples</taxon>
    </lineage>
</organism>
<sequence length="66" mass="6830">YDQDLHEAGSRAAQGLCTHHAEGDEACGGEAVVSYEDADGRWQAGCTAALQELVDNGDIEPLGQGA</sequence>
<accession>A0A6J4N435</accession>
<dbReference type="RefSeq" id="WP_295656201.1">
    <property type="nucleotide sequence ID" value="NZ_CADCUP010000016.1"/>
</dbReference>
<feature type="non-terminal residue" evidence="1">
    <location>
        <position position="1"/>
    </location>
</feature>
<reference evidence="1" key="1">
    <citation type="submission" date="2020-02" db="EMBL/GenBank/DDBJ databases">
        <authorList>
            <person name="Meier V. D."/>
        </authorList>
    </citation>
    <scope>NUCLEOTIDE SEQUENCE</scope>
    <source>
        <strain evidence="1">AVDCRST_MAG06</strain>
    </source>
</reference>
<evidence type="ECO:0000313" key="1">
    <source>
        <dbReference type="EMBL" id="CAA9372565.1"/>
    </source>
</evidence>
<proteinExistence type="predicted"/>
<name>A0A6J4N435_9ACTN</name>
<dbReference type="AlphaFoldDB" id="A0A6J4N435"/>
<protein>
    <submittedName>
        <fullName evidence="1">Uncharacterized protein</fullName>
    </submittedName>
</protein>